<dbReference type="Proteomes" id="UP001497382">
    <property type="component" value="Unassembled WGS sequence"/>
</dbReference>
<dbReference type="EMBL" id="CAXIEN010000002">
    <property type="protein sequence ID" value="CAL1261411.1"/>
    <property type="molecule type" value="Genomic_DNA"/>
</dbReference>
<evidence type="ECO:0000313" key="1">
    <source>
        <dbReference type="EMBL" id="CAL1261411.1"/>
    </source>
</evidence>
<accession>A0AAV1YRU9</accession>
<keyword evidence="2" id="KW-1185">Reference proteome</keyword>
<organism evidence="1 2">
    <name type="scientific">Larinioides sclopetarius</name>
    <dbReference type="NCBI Taxonomy" id="280406"/>
    <lineage>
        <taxon>Eukaryota</taxon>
        <taxon>Metazoa</taxon>
        <taxon>Ecdysozoa</taxon>
        <taxon>Arthropoda</taxon>
        <taxon>Chelicerata</taxon>
        <taxon>Arachnida</taxon>
        <taxon>Araneae</taxon>
        <taxon>Araneomorphae</taxon>
        <taxon>Entelegynae</taxon>
        <taxon>Araneoidea</taxon>
        <taxon>Araneidae</taxon>
        <taxon>Larinioides</taxon>
    </lineage>
</organism>
<proteinExistence type="predicted"/>
<reference evidence="1 2" key="1">
    <citation type="submission" date="2024-04" db="EMBL/GenBank/DDBJ databases">
        <authorList>
            <person name="Rising A."/>
            <person name="Reimegard J."/>
            <person name="Sonavane S."/>
            <person name="Akerstrom W."/>
            <person name="Nylinder S."/>
            <person name="Hedman E."/>
            <person name="Kallberg Y."/>
        </authorList>
    </citation>
    <scope>NUCLEOTIDE SEQUENCE [LARGE SCALE GENOMIC DNA]</scope>
</reference>
<protein>
    <submittedName>
        <fullName evidence="1">Uncharacterized protein</fullName>
    </submittedName>
</protein>
<comment type="caution">
    <text evidence="1">The sequence shown here is derived from an EMBL/GenBank/DDBJ whole genome shotgun (WGS) entry which is preliminary data.</text>
</comment>
<gene>
    <name evidence="1" type="ORF">LARSCL_LOCUS375</name>
</gene>
<evidence type="ECO:0000313" key="2">
    <source>
        <dbReference type="Proteomes" id="UP001497382"/>
    </source>
</evidence>
<name>A0AAV1YRU9_9ARAC</name>
<dbReference type="AlphaFoldDB" id="A0AAV1YRU9"/>
<sequence>MPNLHVIMSGAMSNVCSLLSTIIPRLHKMNAIHDGSYMCGKEGEYW</sequence>